<name>A0A846QI56_9BACT</name>
<keyword evidence="2" id="KW-0949">S-adenosyl-L-methionine</keyword>
<evidence type="ECO:0000313" key="7">
    <source>
        <dbReference type="EMBL" id="NJB66727.1"/>
    </source>
</evidence>
<keyword evidence="5" id="KW-0411">Iron-sulfur</keyword>
<comment type="caution">
    <text evidence="7">The sequence shown here is derived from an EMBL/GenBank/DDBJ whole genome shotgun (WGS) entry which is preliminary data.</text>
</comment>
<dbReference type="Gene3D" id="3.20.20.70">
    <property type="entry name" value="Aldolase class I"/>
    <property type="match status" value="1"/>
</dbReference>
<keyword evidence="4" id="KW-0408">Iron</keyword>
<dbReference type="Proteomes" id="UP000580856">
    <property type="component" value="Unassembled WGS sequence"/>
</dbReference>
<feature type="domain" description="Radical SAM core" evidence="6">
    <location>
        <begin position="29"/>
        <end position="128"/>
    </location>
</feature>
<evidence type="ECO:0000313" key="8">
    <source>
        <dbReference type="Proteomes" id="UP000580856"/>
    </source>
</evidence>
<dbReference type="Pfam" id="PF04055">
    <property type="entry name" value="Radical_SAM"/>
    <property type="match status" value="1"/>
</dbReference>
<protein>
    <submittedName>
        <fullName evidence="7">MoaA/NifB/PqqE/SkfB family radical SAM enzyme</fullName>
    </submittedName>
</protein>
<gene>
    <name evidence="7" type="ORF">GGQ74_000367</name>
</gene>
<dbReference type="GO" id="GO:0003824">
    <property type="term" value="F:catalytic activity"/>
    <property type="evidence" value="ECO:0007669"/>
    <property type="project" value="InterPro"/>
</dbReference>
<comment type="cofactor">
    <cofactor evidence="1">
        <name>[4Fe-4S] cluster</name>
        <dbReference type="ChEBI" id="CHEBI:49883"/>
    </cofactor>
</comment>
<dbReference type="CDD" id="cd01335">
    <property type="entry name" value="Radical_SAM"/>
    <property type="match status" value="1"/>
</dbReference>
<dbReference type="GO" id="GO:0051536">
    <property type="term" value="F:iron-sulfur cluster binding"/>
    <property type="evidence" value="ECO:0007669"/>
    <property type="project" value="UniProtKB-KW"/>
</dbReference>
<evidence type="ECO:0000256" key="3">
    <source>
        <dbReference type="ARBA" id="ARBA00022723"/>
    </source>
</evidence>
<dbReference type="InterPro" id="IPR007197">
    <property type="entry name" value="rSAM"/>
</dbReference>
<dbReference type="InterPro" id="IPR013785">
    <property type="entry name" value="Aldolase_TIM"/>
</dbReference>
<accession>A0A846QI56</accession>
<proteinExistence type="predicted"/>
<dbReference type="PANTHER" id="PTHR11228">
    <property type="entry name" value="RADICAL SAM DOMAIN PROTEIN"/>
    <property type="match status" value="1"/>
</dbReference>
<dbReference type="GO" id="GO:0046872">
    <property type="term" value="F:metal ion binding"/>
    <property type="evidence" value="ECO:0007669"/>
    <property type="project" value="UniProtKB-KW"/>
</dbReference>
<dbReference type="EMBL" id="JAATJA010000001">
    <property type="protein sequence ID" value="NJB66727.1"/>
    <property type="molecule type" value="Genomic_DNA"/>
</dbReference>
<dbReference type="SUPFAM" id="SSF102114">
    <property type="entry name" value="Radical SAM enzymes"/>
    <property type="match status" value="1"/>
</dbReference>
<evidence type="ECO:0000256" key="4">
    <source>
        <dbReference type="ARBA" id="ARBA00023004"/>
    </source>
</evidence>
<organism evidence="7 8">
    <name type="scientific">Desulfobaculum xiamenense</name>
    <dbReference type="NCBI Taxonomy" id="995050"/>
    <lineage>
        <taxon>Bacteria</taxon>
        <taxon>Pseudomonadati</taxon>
        <taxon>Thermodesulfobacteriota</taxon>
        <taxon>Desulfovibrionia</taxon>
        <taxon>Desulfovibrionales</taxon>
        <taxon>Desulfovibrionaceae</taxon>
        <taxon>Desulfobaculum</taxon>
    </lineage>
</organism>
<dbReference type="PANTHER" id="PTHR11228:SF7">
    <property type="entry name" value="PQQA PEPTIDE CYCLASE"/>
    <property type="match status" value="1"/>
</dbReference>
<dbReference type="SFLD" id="SFLDG01067">
    <property type="entry name" value="SPASM/twitch_domain_containing"/>
    <property type="match status" value="1"/>
</dbReference>
<keyword evidence="8" id="KW-1185">Reference proteome</keyword>
<evidence type="ECO:0000256" key="2">
    <source>
        <dbReference type="ARBA" id="ARBA00022691"/>
    </source>
</evidence>
<dbReference type="InterPro" id="IPR050377">
    <property type="entry name" value="Radical_SAM_PqqE_MftC-like"/>
</dbReference>
<dbReference type="CDD" id="cd21109">
    <property type="entry name" value="SPASM"/>
    <property type="match status" value="1"/>
</dbReference>
<evidence type="ECO:0000256" key="5">
    <source>
        <dbReference type="ARBA" id="ARBA00023014"/>
    </source>
</evidence>
<evidence type="ECO:0000259" key="6">
    <source>
        <dbReference type="Pfam" id="PF04055"/>
    </source>
</evidence>
<dbReference type="AlphaFoldDB" id="A0A846QI56"/>
<keyword evidence="3" id="KW-0479">Metal-binding</keyword>
<evidence type="ECO:0000256" key="1">
    <source>
        <dbReference type="ARBA" id="ARBA00001966"/>
    </source>
</evidence>
<sequence length="308" mass="36105">MMETRNDEVVRDAGTSCAETTLKSAVWFLTFNCNYRCPYCWEVQRMERGEFKPEPYVDSARWVEAWNRLCPDVLDISGGEPWLQPGFIDMLEAFDDRIRIAITTNASHDLTEFVQRISPEKVFSMTLSYHPSQRMNPEFFLGKCLLLKKRGFHITVNFVTWPEQMWLLPRVKKMFESNGVRFHVDPYAATPYKKYEFFQREMDFIRYYVGDDRAHWFGGVDTTPVLCSGGMTHLNVQPNGDAFRCINDKILDKPMVGNILDENFRLNDRWTHCAEFHRCPGCDKDKVQVRKLESPEQEKTSEPLSYTL</sequence>
<reference evidence="7 8" key="1">
    <citation type="submission" date="2020-03" db="EMBL/GenBank/DDBJ databases">
        <title>Genomic Encyclopedia of Type Strains, Phase IV (KMG-IV): sequencing the most valuable type-strain genomes for metagenomic binning, comparative biology and taxonomic classification.</title>
        <authorList>
            <person name="Goeker M."/>
        </authorList>
    </citation>
    <scope>NUCLEOTIDE SEQUENCE [LARGE SCALE GENOMIC DNA]</scope>
    <source>
        <strain evidence="7 8">DSM 24233</strain>
    </source>
</reference>
<dbReference type="SFLD" id="SFLDS00029">
    <property type="entry name" value="Radical_SAM"/>
    <property type="match status" value="1"/>
</dbReference>
<dbReference type="InterPro" id="IPR058240">
    <property type="entry name" value="rSAM_sf"/>
</dbReference>